<sequence length="125" mass="13695">MLRQSSVFDDCDFNASVVVRRAFYIVDELSQHTLTADRGGEVNRHNAESLASHRAAHEAVTKLGVYGFGKLGKRSRLACLRKGIVFSAKLVKKVFGVIIHTGYSGFGLAVYLMIILPLITDVNAV</sequence>
<evidence type="ECO:0000313" key="3">
    <source>
        <dbReference type="Proteomes" id="UP000027219"/>
    </source>
</evidence>
<feature type="transmembrane region" description="Helical" evidence="1">
    <location>
        <begin position="94"/>
        <end position="119"/>
    </location>
</feature>
<comment type="caution">
    <text evidence="2">The sequence shown here is derived from an EMBL/GenBank/DDBJ whole genome shotgun (WGS) entry which is preliminary data.</text>
</comment>
<gene>
    <name evidence="2" type="ORF">VFDL14_17610</name>
</gene>
<keyword evidence="3" id="KW-1185">Reference proteome</keyword>
<proteinExistence type="predicted"/>
<protein>
    <submittedName>
        <fullName evidence="2">Uncharacterized protein</fullName>
    </submittedName>
</protein>
<keyword evidence="1" id="KW-0472">Membrane</keyword>
<evidence type="ECO:0000256" key="1">
    <source>
        <dbReference type="SAM" id="Phobius"/>
    </source>
</evidence>
<evidence type="ECO:0000313" key="2">
    <source>
        <dbReference type="EMBL" id="KDN29215.1"/>
    </source>
</evidence>
<accession>A0A066UQ88</accession>
<reference evidence="2 3" key="1">
    <citation type="submission" date="2014-02" db="EMBL/GenBank/DDBJ databases">
        <title>Vibrio fortis Dalian14 Genome Sequencing.</title>
        <authorList>
            <person name="Wang Y."/>
            <person name="Song L."/>
            <person name="Liu G."/>
            <person name="Ding J."/>
        </authorList>
    </citation>
    <scope>NUCLEOTIDE SEQUENCE [LARGE SCALE GENOMIC DNA]</scope>
    <source>
        <strain evidence="2 3">Dalian14</strain>
    </source>
</reference>
<dbReference type="EMBL" id="JFFR01000012">
    <property type="protein sequence ID" value="KDN29215.1"/>
    <property type="molecule type" value="Genomic_DNA"/>
</dbReference>
<dbReference type="AlphaFoldDB" id="A0A066UQ88"/>
<name>A0A066UQ88_9VIBR</name>
<keyword evidence="1" id="KW-1133">Transmembrane helix</keyword>
<keyword evidence="1" id="KW-0812">Transmembrane</keyword>
<organism evidence="2 3">
    <name type="scientific">Vibrio fortis</name>
    <dbReference type="NCBI Taxonomy" id="212667"/>
    <lineage>
        <taxon>Bacteria</taxon>
        <taxon>Pseudomonadati</taxon>
        <taxon>Pseudomonadota</taxon>
        <taxon>Gammaproteobacteria</taxon>
        <taxon>Vibrionales</taxon>
        <taxon>Vibrionaceae</taxon>
        <taxon>Vibrio</taxon>
    </lineage>
</organism>
<dbReference type="Proteomes" id="UP000027219">
    <property type="component" value="Unassembled WGS sequence"/>
</dbReference>